<organism evidence="3 4">
    <name type="scientific">Orchesella dallaii</name>
    <dbReference type="NCBI Taxonomy" id="48710"/>
    <lineage>
        <taxon>Eukaryota</taxon>
        <taxon>Metazoa</taxon>
        <taxon>Ecdysozoa</taxon>
        <taxon>Arthropoda</taxon>
        <taxon>Hexapoda</taxon>
        <taxon>Collembola</taxon>
        <taxon>Entomobryomorpha</taxon>
        <taxon>Entomobryoidea</taxon>
        <taxon>Orchesellidae</taxon>
        <taxon>Orchesellinae</taxon>
        <taxon>Orchesella</taxon>
    </lineage>
</organism>
<feature type="chain" id="PRO_5045157961" description="DOMON domain-containing protein" evidence="1">
    <location>
        <begin position="19"/>
        <end position="161"/>
    </location>
</feature>
<keyword evidence="4" id="KW-1185">Reference proteome</keyword>
<proteinExistence type="predicted"/>
<dbReference type="PANTHER" id="PTHR10157">
    <property type="entry name" value="DOPAMINE BETA HYDROXYLASE RELATED"/>
    <property type="match status" value="1"/>
</dbReference>
<evidence type="ECO:0000313" key="4">
    <source>
        <dbReference type="Proteomes" id="UP001642540"/>
    </source>
</evidence>
<dbReference type="InterPro" id="IPR005018">
    <property type="entry name" value="DOMON_domain"/>
</dbReference>
<dbReference type="SMART" id="SM00664">
    <property type="entry name" value="DoH"/>
    <property type="match status" value="1"/>
</dbReference>
<protein>
    <recommendedName>
        <fullName evidence="2">DOMON domain-containing protein</fullName>
    </recommendedName>
</protein>
<feature type="domain" description="DOMON" evidence="2">
    <location>
        <begin position="26"/>
        <end position="141"/>
    </location>
</feature>
<dbReference type="InterPro" id="IPR045266">
    <property type="entry name" value="DOH_DOMON"/>
</dbReference>
<sequence>MSSLLILFLTCLVGNSFSAIEVIQNGTYVLDYSLINNETLVVKATVETLGWVGVGLSQTENMAGADIILGGVNENGEEYIGDYFALGNSRPIEDIINNILTYNVTENATHTTLSFTRLADTGDIDEDLPVSRSTYIIWAYHDTDSFAHHGVVNRGSIPLSL</sequence>
<comment type="caution">
    <text evidence="3">The sequence shown here is derived from an EMBL/GenBank/DDBJ whole genome shotgun (WGS) entry which is preliminary data.</text>
</comment>
<evidence type="ECO:0000313" key="3">
    <source>
        <dbReference type="EMBL" id="CAL8072626.1"/>
    </source>
</evidence>
<dbReference type="SUPFAM" id="SSF49344">
    <property type="entry name" value="CBD9-like"/>
    <property type="match status" value="1"/>
</dbReference>
<dbReference type="PROSITE" id="PS50836">
    <property type="entry name" value="DOMON"/>
    <property type="match status" value="1"/>
</dbReference>
<dbReference type="Pfam" id="PF03351">
    <property type="entry name" value="DOMON"/>
    <property type="match status" value="1"/>
</dbReference>
<dbReference type="CDD" id="cd09631">
    <property type="entry name" value="DOMON_DOH"/>
    <property type="match status" value="1"/>
</dbReference>
<dbReference type="EMBL" id="CAXLJM020000007">
    <property type="protein sequence ID" value="CAL8072626.1"/>
    <property type="molecule type" value="Genomic_DNA"/>
</dbReference>
<dbReference type="PANTHER" id="PTHR10157:SF23">
    <property type="entry name" value="MOXD1 HOMOLOG 1"/>
    <property type="match status" value="1"/>
</dbReference>
<keyword evidence="1" id="KW-0732">Signal</keyword>
<evidence type="ECO:0000256" key="1">
    <source>
        <dbReference type="SAM" id="SignalP"/>
    </source>
</evidence>
<name>A0ABP1PVG2_9HEXA</name>
<dbReference type="Gene3D" id="2.60.40.1210">
    <property type="entry name" value="Cellobiose dehydrogenase, cytochrome domain"/>
    <property type="match status" value="1"/>
</dbReference>
<reference evidence="3 4" key="1">
    <citation type="submission" date="2024-08" db="EMBL/GenBank/DDBJ databases">
        <authorList>
            <person name="Cucini C."/>
            <person name="Frati F."/>
        </authorList>
    </citation>
    <scope>NUCLEOTIDE SEQUENCE [LARGE SCALE GENOMIC DNA]</scope>
</reference>
<evidence type="ECO:0000259" key="2">
    <source>
        <dbReference type="PROSITE" id="PS50836"/>
    </source>
</evidence>
<gene>
    <name evidence="3" type="ORF">ODALV1_LOCUS2254</name>
</gene>
<dbReference type="Proteomes" id="UP001642540">
    <property type="component" value="Unassembled WGS sequence"/>
</dbReference>
<dbReference type="InterPro" id="IPR000945">
    <property type="entry name" value="DBH-like"/>
</dbReference>
<feature type="signal peptide" evidence="1">
    <location>
        <begin position="1"/>
        <end position="18"/>
    </location>
</feature>
<accession>A0ABP1PVG2</accession>